<sequence length="197" mass="20912">MASRPFGRCWALRAWGVLTESRDGYARQTGPPTVPAPPVTTIITMLGAARARGQVGHVAVAGWPVHGTVRWTGARGRGAAVHGGPRLRERASRLHGPGPREPACGGGKPRSTVDRAPERERAQAGRRWRHGRRAGARRGGGPRRERARQGHQRVRLGEANAMGVSPSRNVDGKEKLDGGGADFDEFGGGAVEFGESG</sequence>
<dbReference type="AlphaFoldDB" id="A0A921U116"/>
<dbReference type="Proteomes" id="UP000807115">
    <property type="component" value="Chromosome 10"/>
</dbReference>
<accession>A0A921U116</accession>
<proteinExistence type="predicted"/>
<evidence type="ECO:0000313" key="3">
    <source>
        <dbReference type="Proteomes" id="UP000807115"/>
    </source>
</evidence>
<feature type="compositionally biased region" description="Basic residues" evidence="1">
    <location>
        <begin position="124"/>
        <end position="136"/>
    </location>
</feature>
<evidence type="ECO:0000313" key="2">
    <source>
        <dbReference type="EMBL" id="KAG0514046.1"/>
    </source>
</evidence>
<feature type="compositionally biased region" description="Gly residues" evidence="1">
    <location>
        <begin position="178"/>
        <end position="197"/>
    </location>
</feature>
<evidence type="ECO:0000256" key="1">
    <source>
        <dbReference type="SAM" id="MobiDB-lite"/>
    </source>
</evidence>
<name>A0A921U116_SORBI</name>
<feature type="compositionally biased region" description="Basic and acidic residues" evidence="1">
    <location>
        <begin position="111"/>
        <end position="123"/>
    </location>
</feature>
<gene>
    <name evidence="2" type="ORF">BDA96_10G155900</name>
</gene>
<protein>
    <submittedName>
        <fullName evidence="2">Uncharacterized protein</fullName>
    </submittedName>
</protein>
<dbReference type="EMBL" id="CM027689">
    <property type="protein sequence ID" value="KAG0514046.1"/>
    <property type="molecule type" value="Genomic_DNA"/>
</dbReference>
<reference evidence="2" key="2">
    <citation type="submission" date="2020-10" db="EMBL/GenBank/DDBJ databases">
        <authorList>
            <person name="Cooper E.A."/>
            <person name="Brenton Z.W."/>
            <person name="Flinn B.S."/>
            <person name="Jenkins J."/>
            <person name="Shu S."/>
            <person name="Flowers D."/>
            <person name="Luo F."/>
            <person name="Wang Y."/>
            <person name="Xia P."/>
            <person name="Barry K."/>
            <person name="Daum C."/>
            <person name="Lipzen A."/>
            <person name="Yoshinaga Y."/>
            <person name="Schmutz J."/>
            <person name="Saski C."/>
            <person name="Vermerris W."/>
            <person name="Kresovich S."/>
        </authorList>
    </citation>
    <scope>NUCLEOTIDE SEQUENCE</scope>
</reference>
<reference evidence="2" key="1">
    <citation type="journal article" date="2019" name="BMC Genomics">
        <title>A new reference genome for Sorghum bicolor reveals high levels of sequence similarity between sweet and grain genotypes: implications for the genetics of sugar metabolism.</title>
        <authorList>
            <person name="Cooper E.A."/>
            <person name="Brenton Z.W."/>
            <person name="Flinn B.S."/>
            <person name="Jenkins J."/>
            <person name="Shu S."/>
            <person name="Flowers D."/>
            <person name="Luo F."/>
            <person name="Wang Y."/>
            <person name="Xia P."/>
            <person name="Barry K."/>
            <person name="Daum C."/>
            <person name="Lipzen A."/>
            <person name="Yoshinaga Y."/>
            <person name="Schmutz J."/>
            <person name="Saski C."/>
            <person name="Vermerris W."/>
            <person name="Kresovich S."/>
        </authorList>
    </citation>
    <scope>NUCLEOTIDE SEQUENCE</scope>
</reference>
<organism evidence="2 3">
    <name type="scientific">Sorghum bicolor</name>
    <name type="common">Sorghum</name>
    <name type="synonym">Sorghum vulgare</name>
    <dbReference type="NCBI Taxonomy" id="4558"/>
    <lineage>
        <taxon>Eukaryota</taxon>
        <taxon>Viridiplantae</taxon>
        <taxon>Streptophyta</taxon>
        <taxon>Embryophyta</taxon>
        <taxon>Tracheophyta</taxon>
        <taxon>Spermatophyta</taxon>
        <taxon>Magnoliopsida</taxon>
        <taxon>Liliopsida</taxon>
        <taxon>Poales</taxon>
        <taxon>Poaceae</taxon>
        <taxon>PACMAD clade</taxon>
        <taxon>Panicoideae</taxon>
        <taxon>Andropogonodae</taxon>
        <taxon>Andropogoneae</taxon>
        <taxon>Sorghinae</taxon>
        <taxon>Sorghum</taxon>
    </lineage>
</organism>
<feature type="region of interest" description="Disordered" evidence="1">
    <location>
        <begin position="89"/>
        <end position="197"/>
    </location>
</feature>
<comment type="caution">
    <text evidence="2">The sequence shown here is derived from an EMBL/GenBank/DDBJ whole genome shotgun (WGS) entry which is preliminary data.</text>
</comment>